<dbReference type="AlphaFoldDB" id="A0A1U7Q882"/>
<evidence type="ECO:0000259" key="4">
    <source>
        <dbReference type="Pfam" id="PF14161"/>
    </source>
</evidence>
<name>A0A1U7Q882_MESAU</name>
<feature type="region of interest" description="Disordered" evidence="2">
    <location>
        <begin position="282"/>
        <end position="356"/>
    </location>
</feature>
<dbReference type="InterPro" id="IPR025739">
    <property type="entry name" value="FAM110_N"/>
</dbReference>
<reference evidence="6" key="1">
    <citation type="submission" date="2025-08" db="UniProtKB">
        <authorList>
            <consortium name="RefSeq"/>
        </authorList>
    </citation>
    <scope>IDENTIFICATION</scope>
    <source>
        <tissue evidence="6">Liver</tissue>
    </source>
</reference>
<feature type="compositionally biased region" description="Low complexity" evidence="2">
    <location>
        <begin position="83"/>
        <end position="96"/>
    </location>
</feature>
<protein>
    <submittedName>
        <fullName evidence="6">Protein FAM110A isoform X1</fullName>
    </submittedName>
</protein>
<evidence type="ECO:0000256" key="2">
    <source>
        <dbReference type="SAM" id="MobiDB-lite"/>
    </source>
</evidence>
<dbReference type="OrthoDB" id="10028183at2759"/>
<dbReference type="PANTHER" id="PTHR14758">
    <property type="entry name" value="AGAP005440-PA"/>
    <property type="match status" value="1"/>
</dbReference>
<dbReference type="InterPro" id="IPR025741">
    <property type="entry name" value="FAM110_C"/>
</dbReference>
<dbReference type="RefSeq" id="XP_005072584.2">
    <property type="nucleotide sequence ID" value="XM_005072527.4"/>
</dbReference>
<accession>A0A1U7Q882</accession>
<evidence type="ECO:0000313" key="6">
    <source>
        <dbReference type="RefSeq" id="XP_005072584.2"/>
    </source>
</evidence>
<feature type="compositionally biased region" description="Pro residues" evidence="2">
    <location>
        <begin position="303"/>
        <end position="312"/>
    </location>
</feature>
<comment type="similarity">
    <text evidence="1">Belongs to the FAM110 family.</text>
</comment>
<dbReference type="CTD" id="83541"/>
<dbReference type="InterPro" id="IPR025740">
    <property type="entry name" value="FAM110"/>
</dbReference>
<feature type="domain" description="Centrosome-associated FAM110 C-terminal" evidence="3">
    <location>
        <begin position="347"/>
        <end position="452"/>
    </location>
</feature>
<sequence length="460" mass="48897">MTMELPHRKATQTTLVPPAPRLITERLNVQGEHFPVPGSGHLLESRAKLPDVLPTVQAPARIRTRPGEPGVAAPARRPHRPVSHPSGSLTGPPSLSWNTRGRRVPLPGPGSCANANTGYLSQVGGRRAGCWQEAAWVASRARHPSAKFVPESVSSPLPSGYVTVMPVDTLSPAAPAAPALPFRLRTKVPSYLLPRPADGGARKPSAVERLEADKAKYVKSLHVANTRQEPVQPPLARQPLFSPGPRGPVLTPSRRALPCPGRRPQLDVGILNSLINLCDSPVSPAEASRTPRRPEGSAHKVPPATPPRPPPSTVAVRRVDVRPLPASPARPCPSPGTPATSSPGRPPGLQRSKSDLSERFSRAAADLERFFNFCGLDPEEARGLGVAHLARASSDIVSLAGPSAGPCSSEGGCSRRSSATVEERALERVPYGVSVIERNARVIKWLYGLRQARDPPATEG</sequence>
<dbReference type="Pfam" id="PF14160">
    <property type="entry name" value="FAM110_C"/>
    <property type="match status" value="1"/>
</dbReference>
<dbReference type="KEGG" id="maua:101827322"/>
<feature type="region of interest" description="Disordered" evidence="2">
    <location>
        <begin position="63"/>
        <end position="103"/>
    </location>
</feature>
<evidence type="ECO:0000259" key="3">
    <source>
        <dbReference type="Pfam" id="PF14160"/>
    </source>
</evidence>
<evidence type="ECO:0000256" key="1">
    <source>
        <dbReference type="ARBA" id="ARBA00010576"/>
    </source>
</evidence>
<organism evidence="5 6">
    <name type="scientific">Mesocricetus auratus</name>
    <name type="common">Golden hamster</name>
    <dbReference type="NCBI Taxonomy" id="10036"/>
    <lineage>
        <taxon>Eukaryota</taxon>
        <taxon>Metazoa</taxon>
        <taxon>Chordata</taxon>
        <taxon>Craniata</taxon>
        <taxon>Vertebrata</taxon>
        <taxon>Euteleostomi</taxon>
        <taxon>Mammalia</taxon>
        <taxon>Eutheria</taxon>
        <taxon>Euarchontoglires</taxon>
        <taxon>Glires</taxon>
        <taxon>Rodentia</taxon>
        <taxon>Myomorpha</taxon>
        <taxon>Muroidea</taxon>
        <taxon>Cricetidae</taxon>
        <taxon>Cricetinae</taxon>
        <taxon>Mesocricetus</taxon>
    </lineage>
</organism>
<dbReference type="Pfam" id="PF14161">
    <property type="entry name" value="FAM110_N"/>
    <property type="match status" value="1"/>
</dbReference>
<proteinExistence type="inferred from homology"/>
<keyword evidence="5" id="KW-1185">Reference proteome</keyword>
<dbReference type="eggNOG" id="ENOG502R37V">
    <property type="taxonomic scope" value="Eukaryota"/>
</dbReference>
<evidence type="ECO:0000313" key="5">
    <source>
        <dbReference type="Proteomes" id="UP000886700"/>
    </source>
</evidence>
<feature type="region of interest" description="Disordered" evidence="2">
    <location>
        <begin position="225"/>
        <end position="262"/>
    </location>
</feature>
<dbReference type="Proteomes" id="UP000886700">
    <property type="component" value="Unplaced"/>
</dbReference>
<gene>
    <name evidence="6" type="primary">Fam110a</name>
</gene>
<dbReference type="GeneID" id="101827322"/>
<dbReference type="PANTHER" id="PTHR14758:SF4">
    <property type="entry name" value="PROTEIN FAM110A"/>
    <property type="match status" value="1"/>
</dbReference>
<feature type="compositionally biased region" description="Pro residues" evidence="2">
    <location>
        <begin position="325"/>
        <end position="336"/>
    </location>
</feature>
<feature type="domain" description="Centrosome-associated FAM110 N-terminal" evidence="4">
    <location>
        <begin position="169"/>
        <end position="260"/>
    </location>
</feature>